<protein>
    <recommendedName>
        <fullName evidence="6">Ribosomal RNA small subunit methyltransferase H</fullName>
        <ecNumber evidence="6">2.1.1.199</ecNumber>
    </recommendedName>
    <alternativeName>
        <fullName evidence="6">16S rRNA m(4)C1402 methyltransferase</fullName>
    </alternativeName>
    <alternativeName>
        <fullName evidence="6">rRNA (cytosine-N(4)-)-methyltransferase RsmH</fullName>
    </alternativeName>
</protein>
<accession>A0AAD1EXF8</accession>
<sequence length="306" mass="35621">MYKKMYEYHNPVLLDETLTLLVKEIDGIYIDTTFGGGGHSFSLLKKLNNKGRLIAFDQDIYSIKKNNIIDTRFNLVKTNYIFIKKILKIYNLNKVSGILADLGISSHQINTPKRGFSIRSNSILDMRMDTFNKINAKYIINNYSYNELYNIFKIYGDIKNYKFLAKLILKQRKKKYIKYTFDLINILKVFFKKKLENKFLSKIFQSLRIEVNNEINALKYLLNNSLSILKPGGRIAVISYNSIEDRIVKKFLKTGNFNGVVSYDGYGNNISPLILLKPKIIFSSKEEIKKNNRSRSAILRIAEKKL</sequence>
<dbReference type="Gene3D" id="1.10.150.170">
    <property type="entry name" value="Putative methyltransferase TM0872, insert domain"/>
    <property type="match status" value="1"/>
</dbReference>
<dbReference type="GO" id="GO:0071424">
    <property type="term" value="F:rRNA (cytosine-N4-)-methyltransferase activity"/>
    <property type="evidence" value="ECO:0007669"/>
    <property type="project" value="UniProtKB-UniRule"/>
</dbReference>
<dbReference type="Gene3D" id="3.40.50.150">
    <property type="entry name" value="Vaccinia Virus protein VP39"/>
    <property type="match status" value="1"/>
</dbReference>
<feature type="binding site" evidence="6">
    <location>
        <position position="80"/>
    </location>
    <ligand>
        <name>S-adenosyl-L-methionine</name>
        <dbReference type="ChEBI" id="CHEBI:59789"/>
    </ligand>
</feature>
<proteinExistence type="inferred from homology"/>
<dbReference type="InterPro" id="IPR023397">
    <property type="entry name" value="SAM-dep_MeTrfase_MraW_recog"/>
</dbReference>
<dbReference type="GO" id="GO:0005737">
    <property type="term" value="C:cytoplasm"/>
    <property type="evidence" value="ECO:0007669"/>
    <property type="project" value="UniProtKB-SubCell"/>
</dbReference>
<dbReference type="SUPFAM" id="SSF81799">
    <property type="entry name" value="Putative methyltransferase TM0872, insert domain"/>
    <property type="match status" value="1"/>
</dbReference>
<comment type="subcellular location">
    <subcellularLocation>
        <location evidence="6">Cytoplasm</location>
    </subcellularLocation>
</comment>
<evidence type="ECO:0000313" key="8">
    <source>
        <dbReference type="Proteomes" id="UP000031659"/>
    </source>
</evidence>
<feature type="binding site" evidence="6">
    <location>
        <position position="57"/>
    </location>
    <ligand>
        <name>S-adenosyl-L-methionine</name>
        <dbReference type="ChEBI" id="CHEBI:59789"/>
    </ligand>
</feature>
<dbReference type="PANTHER" id="PTHR11265">
    <property type="entry name" value="S-ADENOSYL-METHYLTRANSFERASE MRAW"/>
    <property type="match status" value="1"/>
</dbReference>
<keyword evidence="4 6" id="KW-0808">Transferase</keyword>
<dbReference type="GO" id="GO:0070475">
    <property type="term" value="P:rRNA base methylation"/>
    <property type="evidence" value="ECO:0007669"/>
    <property type="project" value="UniProtKB-UniRule"/>
</dbReference>
<evidence type="ECO:0000256" key="2">
    <source>
        <dbReference type="ARBA" id="ARBA00022552"/>
    </source>
</evidence>
<keyword evidence="3 6" id="KW-0489">Methyltransferase</keyword>
<keyword evidence="5 6" id="KW-0949">S-adenosyl-L-methionine</keyword>
<evidence type="ECO:0000256" key="4">
    <source>
        <dbReference type="ARBA" id="ARBA00022679"/>
    </source>
</evidence>
<name>A0AAD1EXF8_9FLAO</name>
<evidence type="ECO:0000256" key="6">
    <source>
        <dbReference type="HAMAP-Rule" id="MF_01007"/>
    </source>
</evidence>
<gene>
    <name evidence="7" type="primary">mraW</name>
    <name evidence="6" type="synonym">rsmH</name>
    <name evidence="7" type="ORF">SMPSPU_268</name>
</gene>
<dbReference type="Proteomes" id="UP000031659">
    <property type="component" value="Chromosome"/>
</dbReference>
<reference evidence="7 8" key="1">
    <citation type="journal article" date="2014" name="ISME J.">
        <title>Swapping symbionts in spittlebugs: evolutionary replacement of a reduced genome symbiont.</title>
        <authorList>
            <person name="Koga R."/>
            <person name="Moran N.A."/>
        </authorList>
    </citation>
    <scope>NUCLEOTIDE SEQUENCE [LARGE SCALE GENOMIC DNA]</scope>
    <source>
        <strain evidence="7 8">PSPU</strain>
    </source>
</reference>
<organism evidence="7 8">
    <name type="scientific">Candidatus Karelsulcia muelleri PSPU</name>
    <dbReference type="NCBI Taxonomy" id="1189303"/>
    <lineage>
        <taxon>Bacteria</taxon>
        <taxon>Pseudomonadati</taxon>
        <taxon>Bacteroidota</taxon>
        <taxon>Flavobacteriia</taxon>
        <taxon>Flavobacteriales</taxon>
        <taxon>Candidatus Karelsulcia</taxon>
    </lineage>
</organism>
<evidence type="ECO:0000256" key="3">
    <source>
        <dbReference type="ARBA" id="ARBA00022603"/>
    </source>
</evidence>
<dbReference type="Pfam" id="PF01795">
    <property type="entry name" value="Methyltransf_5"/>
    <property type="match status" value="1"/>
</dbReference>
<feature type="binding site" evidence="6">
    <location>
        <begin position="37"/>
        <end position="39"/>
    </location>
    <ligand>
        <name>S-adenosyl-L-methionine</name>
        <dbReference type="ChEBI" id="CHEBI:59789"/>
    </ligand>
</feature>
<evidence type="ECO:0000256" key="1">
    <source>
        <dbReference type="ARBA" id="ARBA00010396"/>
    </source>
</evidence>
<dbReference type="KEGG" id="smup:SMPSPU_268"/>
<dbReference type="PIRSF" id="PIRSF004486">
    <property type="entry name" value="MraW"/>
    <property type="match status" value="1"/>
</dbReference>
<dbReference type="EC" id="2.1.1.199" evidence="6"/>
<feature type="binding site" evidence="6">
    <location>
        <position position="108"/>
    </location>
    <ligand>
        <name>S-adenosyl-L-methionine</name>
        <dbReference type="ChEBI" id="CHEBI:59789"/>
    </ligand>
</feature>
<comment type="function">
    <text evidence="6">Specifically methylates the N4 position of cytidine in position 1402 (C1402) of 16S rRNA.</text>
</comment>
<keyword evidence="2 6" id="KW-0698">rRNA processing</keyword>
<dbReference type="HAMAP" id="MF_01007">
    <property type="entry name" value="16SrRNA_methyltr_H"/>
    <property type="match status" value="1"/>
</dbReference>
<dbReference type="EMBL" id="AP013293">
    <property type="protein sequence ID" value="BAO66414.1"/>
    <property type="molecule type" value="Genomic_DNA"/>
</dbReference>
<comment type="similarity">
    <text evidence="1 6">Belongs to the methyltransferase superfamily. RsmH family.</text>
</comment>
<keyword evidence="6" id="KW-0963">Cytoplasm</keyword>
<comment type="catalytic activity">
    <reaction evidence="6">
        <text>cytidine(1402) in 16S rRNA + S-adenosyl-L-methionine = N(4)-methylcytidine(1402) in 16S rRNA + S-adenosyl-L-homocysteine + H(+)</text>
        <dbReference type="Rhea" id="RHEA:42928"/>
        <dbReference type="Rhea" id="RHEA-COMP:10286"/>
        <dbReference type="Rhea" id="RHEA-COMP:10287"/>
        <dbReference type="ChEBI" id="CHEBI:15378"/>
        <dbReference type="ChEBI" id="CHEBI:57856"/>
        <dbReference type="ChEBI" id="CHEBI:59789"/>
        <dbReference type="ChEBI" id="CHEBI:74506"/>
        <dbReference type="ChEBI" id="CHEBI:82748"/>
        <dbReference type="EC" id="2.1.1.199"/>
    </reaction>
</comment>
<evidence type="ECO:0000256" key="5">
    <source>
        <dbReference type="ARBA" id="ARBA00022691"/>
    </source>
</evidence>
<dbReference type="InterPro" id="IPR002903">
    <property type="entry name" value="RsmH"/>
</dbReference>
<dbReference type="NCBIfam" id="TIGR00006">
    <property type="entry name" value="16S rRNA (cytosine(1402)-N(4))-methyltransferase RsmH"/>
    <property type="match status" value="1"/>
</dbReference>
<evidence type="ECO:0000313" key="7">
    <source>
        <dbReference type="EMBL" id="BAO66414.1"/>
    </source>
</evidence>
<dbReference type="SUPFAM" id="SSF53335">
    <property type="entry name" value="S-adenosyl-L-methionine-dependent methyltransferases"/>
    <property type="match status" value="1"/>
</dbReference>
<dbReference type="AlphaFoldDB" id="A0AAD1EXF8"/>
<feature type="binding site" evidence="6">
    <location>
        <position position="101"/>
    </location>
    <ligand>
        <name>S-adenosyl-L-methionine</name>
        <dbReference type="ChEBI" id="CHEBI:59789"/>
    </ligand>
</feature>
<dbReference type="PANTHER" id="PTHR11265:SF0">
    <property type="entry name" value="12S RRNA N4-METHYLCYTIDINE METHYLTRANSFERASE"/>
    <property type="match status" value="1"/>
</dbReference>
<dbReference type="InterPro" id="IPR029063">
    <property type="entry name" value="SAM-dependent_MTases_sf"/>
</dbReference>